<feature type="compositionally biased region" description="Basic and acidic residues" evidence="1">
    <location>
        <begin position="96"/>
        <end position="108"/>
    </location>
</feature>
<evidence type="ECO:0000313" key="3">
    <source>
        <dbReference type="Proteomes" id="UP000515873"/>
    </source>
</evidence>
<keyword evidence="3" id="KW-1185">Reference proteome</keyword>
<dbReference type="KEGG" id="dtl:H8F01_00275"/>
<dbReference type="EMBL" id="CP060412">
    <property type="protein sequence ID" value="QNK01651.1"/>
    <property type="molecule type" value="Genomic_DNA"/>
</dbReference>
<dbReference type="RefSeq" id="WP_187057110.1">
    <property type="nucleotide sequence ID" value="NZ_CP060412.1"/>
</dbReference>
<dbReference type="AlphaFoldDB" id="A0A7G8Q4E3"/>
<reference evidence="2 3" key="1">
    <citation type="submission" date="2020-08" db="EMBL/GenBank/DDBJ databases">
        <title>Dyella sp. G9 isolated from forest soil.</title>
        <authorList>
            <person name="Fu J."/>
            <person name="Qiu L."/>
        </authorList>
    </citation>
    <scope>NUCLEOTIDE SEQUENCE [LARGE SCALE GENOMIC DNA]</scope>
    <source>
        <strain evidence="2 3">G9</strain>
    </source>
</reference>
<protein>
    <submittedName>
        <fullName evidence="2">Uncharacterized protein</fullName>
    </submittedName>
</protein>
<dbReference type="Proteomes" id="UP000515873">
    <property type="component" value="Chromosome"/>
</dbReference>
<feature type="region of interest" description="Disordered" evidence="1">
    <location>
        <begin position="87"/>
        <end position="119"/>
    </location>
</feature>
<sequence length="146" mass="16345">MKQGLLIGLLVVAWSGLCFYGGHTWTERGYAIEKSQQSAAVSKETADNAQAAMSVQEEQTGKDVARDGFFSWTDTAVVDFYNKRRAQEPGYPVTEPKARNPPKDDTHEPIPALSERSVDQPVFDADELRLWNLGNKRADFSQREIP</sequence>
<evidence type="ECO:0000313" key="2">
    <source>
        <dbReference type="EMBL" id="QNK01651.1"/>
    </source>
</evidence>
<organism evidence="2 3">
    <name type="scientific">Dyella telluris</name>
    <dbReference type="NCBI Taxonomy" id="2763498"/>
    <lineage>
        <taxon>Bacteria</taxon>
        <taxon>Pseudomonadati</taxon>
        <taxon>Pseudomonadota</taxon>
        <taxon>Gammaproteobacteria</taxon>
        <taxon>Lysobacterales</taxon>
        <taxon>Rhodanobacteraceae</taxon>
        <taxon>Dyella</taxon>
    </lineage>
</organism>
<accession>A0A7G8Q4E3</accession>
<gene>
    <name evidence="2" type="ORF">H8F01_00275</name>
</gene>
<proteinExistence type="predicted"/>
<name>A0A7G8Q4E3_9GAMM</name>
<evidence type="ECO:0000256" key="1">
    <source>
        <dbReference type="SAM" id="MobiDB-lite"/>
    </source>
</evidence>